<evidence type="ECO:0000313" key="3">
    <source>
        <dbReference type="EMBL" id="CAF4439045.1"/>
    </source>
</evidence>
<protein>
    <submittedName>
        <fullName evidence="3">Uncharacterized protein</fullName>
    </submittedName>
</protein>
<comment type="caution">
    <text evidence="3">The sequence shown here is derived from an EMBL/GenBank/DDBJ whole genome shotgun (WGS) entry which is preliminary data.</text>
</comment>
<dbReference type="Gene3D" id="1.25.10.10">
    <property type="entry name" value="Leucine-rich Repeat Variant"/>
    <property type="match status" value="2"/>
</dbReference>
<dbReference type="Proteomes" id="UP000681720">
    <property type="component" value="Unassembled WGS sequence"/>
</dbReference>
<dbReference type="InterPro" id="IPR011989">
    <property type="entry name" value="ARM-like"/>
</dbReference>
<gene>
    <name evidence="2" type="ORF">BYL167_LOCUS21365</name>
    <name evidence="1" type="ORF">GIL414_LOCUS14143</name>
    <name evidence="3" type="ORF">SMN809_LOCUS32186</name>
</gene>
<dbReference type="EMBL" id="CAJOBJ010005906">
    <property type="protein sequence ID" value="CAF4045548.1"/>
    <property type="molecule type" value="Genomic_DNA"/>
</dbReference>
<name>A0A8S2W9J4_9BILA</name>
<dbReference type="Proteomes" id="UP000676336">
    <property type="component" value="Unassembled WGS sequence"/>
</dbReference>
<evidence type="ECO:0000313" key="1">
    <source>
        <dbReference type="EMBL" id="CAF4045548.1"/>
    </source>
</evidence>
<accession>A0A8S2W9J4</accession>
<proteinExistence type="predicted"/>
<evidence type="ECO:0000313" key="2">
    <source>
        <dbReference type="EMBL" id="CAF4147685.1"/>
    </source>
</evidence>
<sequence length="208" mass="23790">MLRGKIMERIRLIYLVVGKEKNCTDLCFETFEINATGLVEKASACSMVVCYVKEFKESFVNNVEKTTKLMIPLLRFYFHEGKILFIYKLINIKYHILIFVSARAATVESLSHLLDYAKLRDDDYVRQMKKYMNKELFKGIEIEPDHQLKIRQAEAYEFDVMDMNGGPIYACACAEALPRLFTMIGAPNSCAPENITGTENAVSAVTKI</sequence>
<dbReference type="EMBL" id="CAJOBI010066595">
    <property type="protein sequence ID" value="CAF4439045.1"/>
    <property type="molecule type" value="Genomic_DNA"/>
</dbReference>
<dbReference type="EMBL" id="CAJOBH010009718">
    <property type="protein sequence ID" value="CAF4147685.1"/>
    <property type="molecule type" value="Genomic_DNA"/>
</dbReference>
<reference evidence="3" key="1">
    <citation type="submission" date="2021-02" db="EMBL/GenBank/DDBJ databases">
        <authorList>
            <person name="Nowell W R."/>
        </authorList>
    </citation>
    <scope>NUCLEOTIDE SEQUENCE</scope>
</reference>
<evidence type="ECO:0000313" key="4">
    <source>
        <dbReference type="Proteomes" id="UP000676336"/>
    </source>
</evidence>
<organism evidence="3 4">
    <name type="scientific">Rotaria magnacalcarata</name>
    <dbReference type="NCBI Taxonomy" id="392030"/>
    <lineage>
        <taxon>Eukaryota</taxon>
        <taxon>Metazoa</taxon>
        <taxon>Spiralia</taxon>
        <taxon>Gnathifera</taxon>
        <taxon>Rotifera</taxon>
        <taxon>Eurotatoria</taxon>
        <taxon>Bdelloidea</taxon>
        <taxon>Philodinida</taxon>
        <taxon>Philodinidae</taxon>
        <taxon>Rotaria</taxon>
    </lineage>
</organism>
<dbReference type="Proteomes" id="UP000681967">
    <property type="component" value="Unassembled WGS sequence"/>
</dbReference>
<dbReference type="AlphaFoldDB" id="A0A8S2W9J4"/>